<comment type="caution">
    <text evidence="1">The sequence shown here is derived from an EMBL/GenBank/DDBJ whole genome shotgun (WGS) entry which is preliminary data.</text>
</comment>
<evidence type="ECO:0000313" key="2">
    <source>
        <dbReference type="Proteomes" id="UP000023152"/>
    </source>
</evidence>
<proteinExistence type="predicted"/>
<dbReference type="EMBL" id="ASPP01008959">
    <property type="protein sequence ID" value="ETO24793.1"/>
    <property type="molecule type" value="Genomic_DNA"/>
</dbReference>
<keyword evidence="2" id="KW-1185">Reference proteome</keyword>
<evidence type="ECO:0000313" key="1">
    <source>
        <dbReference type="EMBL" id="ETO24793.1"/>
    </source>
</evidence>
<reference evidence="1 2" key="1">
    <citation type="journal article" date="2013" name="Curr. Biol.">
        <title>The Genome of the Foraminiferan Reticulomyxa filosa.</title>
        <authorList>
            <person name="Glockner G."/>
            <person name="Hulsmann N."/>
            <person name="Schleicher M."/>
            <person name="Noegel A.A."/>
            <person name="Eichinger L."/>
            <person name="Gallinger C."/>
            <person name="Pawlowski J."/>
            <person name="Sierra R."/>
            <person name="Euteneuer U."/>
            <person name="Pillet L."/>
            <person name="Moustafa A."/>
            <person name="Platzer M."/>
            <person name="Groth M."/>
            <person name="Szafranski K."/>
            <person name="Schliwa M."/>
        </authorList>
    </citation>
    <scope>NUCLEOTIDE SEQUENCE [LARGE SCALE GENOMIC DNA]</scope>
</reference>
<sequence>MILITIKEPNENIDYDLAMTEDDMNTWIERKTVVTEDKEGIEVISQLKEIEQLLNNEECRFWNDTQRPIAATTEGKSKLLTKWAREDKNAPLPYFKQSGPNSCDKRSIGDPRRIEPYLLDVFTEKTNDLEYAKNTLVFKTYRGEDIMVEDGEEVWSWNM</sequence>
<gene>
    <name evidence="1" type="ORF">RFI_12365</name>
</gene>
<accession>X6NFX1</accession>
<name>X6NFX1_RETFI</name>
<organism evidence="1 2">
    <name type="scientific">Reticulomyxa filosa</name>
    <dbReference type="NCBI Taxonomy" id="46433"/>
    <lineage>
        <taxon>Eukaryota</taxon>
        <taxon>Sar</taxon>
        <taxon>Rhizaria</taxon>
        <taxon>Retaria</taxon>
        <taxon>Foraminifera</taxon>
        <taxon>Monothalamids</taxon>
        <taxon>Reticulomyxidae</taxon>
        <taxon>Reticulomyxa</taxon>
    </lineage>
</organism>
<protein>
    <submittedName>
        <fullName evidence="1">Uncharacterized protein</fullName>
    </submittedName>
</protein>
<feature type="non-terminal residue" evidence="1">
    <location>
        <position position="159"/>
    </location>
</feature>
<dbReference type="AlphaFoldDB" id="X6NFX1"/>
<dbReference type="Proteomes" id="UP000023152">
    <property type="component" value="Unassembled WGS sequence"/>
</dbReference>